<gene>
    <name evidence="2" type="ORF">TR51_24430</name>
</gene>
<evidence type="ECO:0000259" key="1">
    <source>
        <dbReference type="Pfam" id="PF05362"/>
    </source>
</evidence>
<name>A0A0D0PIG8_KITGR</name>
<keyword evidence="3" id="KW-1185">Reference proteome</keyword>
<dbReference type="InterPro" id="IPR014721">
    <property type="entry name" value="Ribsml_uS5_D2-typ_fold_subgr"/>
</dbReference>
<protein>
    <recommendedName>
        <fullName evidence="1">Lon proteolytic domain-containing protein</fullName>
    </recommendedName>
</protein>
<dbReference type="STRING" id="2064.TR51_24430"/>
<reference evidence="2 3" key="1">
    <citation type="submission" date="2015-02" db="EMBL/GenBank/DDBJ databases">
        <title>Draft genome sequence of Kitasatospora griseola MF730-N6, a bafilomycin, terpentecin and satosporin producer.</title>
        <authorList>
            <person name="Arens J.C."/>
            <person name="Haltli B."/>
            <person name="Kerr R.G."/>
        </authorList>
    </citation>
    <scope>NUCLEOTIDE SEQUENCE [LARGE SCALE GENOMIC DNA]</scope>
    <source>
        <strain evidence="2 3">MF730-N6</strain>
    </source>
</reference>
<dbReference type="GO" id="GO:0004176">
    <property type="term" value="F:ATP-dependent peptidase activity"/>
    <property type="evidence" value="ECO:0007669"/>
    <property type="project" value="InterPro"/>
</dbReference>
<dbReference type="GO" id="GO:0006508">
    <property type="term" value="P:proteolysis"/>
    <property type="evidence" value="ECO:0007669"/>
    <property type="project" value="InterPro"/>
</dbReference>
<dbReference type="PATRIC" id="fig|2064.6.peg.5223"/>
<accession>A0A0D0PIG8</accession>
<organism evidence="2 3">
    <name type="scientific">Kitasatospora griseola</name>
    <name type="common">Streptomyces griseolosporeus</name>
    <dbReference type="NCBI Taxonomy" id="2064"/>
    <lineage>
        <taxon>Bacteria</taxon>
        <taxon>Bacillati</taxon>
        <taxon>Actinomycetota</taxon>
        <taxon>Actinomycetes</taxon>
        <taxon>Kitasatosporales</taxon>
        <taxon>Streptomycetaceae</taxon>
        <taxon>Kitasatospora</taxon>
    </lineage>
</organism>
<dbReference type="GO" id="GO:0004252">
    <property type="term" value="F:serine-type endopeptidase activity"/>
    <property type="evidence" value="ECO:0007669"/>
    <property type="project" value="InterPro"/>
</dbReference>
<proteinExistence type="predicted"/>
<dbReference type="Gene3D" id="3.30.230.10">
    <property type="match status" value="1"/>
</dbReference>
<feature type="domain" description="Lon proteolytic" evidence="1">
    <location>
        <begin position="150"/>
        <end position="254"/>
    </location>
</feature>
<evidence type="ECO:0000313" key="3">
    <source>
        <dbReference type="Proteomes" id="UP000032066"/>
    </source>
</evidence>
<dbReference type="Proteomes" id="UP000032066">
    <property type="component" value="Unassembled WGS sequence"/>
</dbReference>
<dbReference type="SUPFAM" id="SSF54211">
    <property type="entry name" value="Ribosomal protein S5 domain 2-like"/>
    <property type="match status" value="1"/>
</dbReference>
<dbReference type="InterPro" id="IPR008269">
    <property type="entry name" value="Lon_proteolytic"/>
</dbReference>
<dbReference type="InterPro" id="IPR020568">
    <property type="entry name" value="Ribosomal_Su5_D2-typ_SF"/>
</dbReference>
<sequence length="271" mass="28137">MRGVPLQNLPTALTAPRSRALALCALPVLALFAVAAFVPLPYTVEWPGVTADTLGTYKGRPVITVTGAQQRATEGQLRMVTITATEPGHRNSLWDSLRAWGDPEQVVVPTEEVYPQSNPKQANEVTQQQMTQSRDDATTAALNYLHLSPDQVKVAIDLGDIGGPSAGQMLALGIVDKIAGDGRGGDLTGGRTVAGTGTIDSAGRIGPVGGVPLKTQAAARDGATVFLLPRSECTQAKVNTPDGLQLVPVDTLAESVAALQALHDGGAVPHC</sequence>
<dbReference type="Pfam" id="PF05362">
    <property type="entry name" value="Lon_C"/>
    <property type="match status" value="1"/>
</dbReference>
<dbReference type="EMBL" id="JXZB01000004">
    <property type="protein sequence ID" value="KIQ62259.1"/>
    <property type="molecule type" value="Genomic_DNA"/>
</dbReference>
<dbReference type="AlphaFoldDB" id="A0A0D0PIG8"/>
<comment type="caution">
    <text evidence="2">The sequence shown here is derived from an EMBL/GenBank/DDBJ whole genome shotgun (WGS) entry which is preliminary data.</text>
</comment>
<evidence type="ECO:0000313" key="2">
    <source>
        <dbReference type="EMBL" id="KIQ62259.1"/>
    </source>
</evidence>